<sequence>MNPASALALAQFYVIDAIEDDIWYRVLPGDDWAGITAKAVARIGLPHLVGREIVLQATNGTLRTFSQAMLQLCPPPERKEVPETELDLETLLDVAM</sequence>
<organism evidence="1 2">
    <name type="scientific">Achromobacter seleniivolatilans</name>
    <dbReference type="NCBI Taxonomy" id="3047478"/>
    <lineage>
        <taxon>Bacteria</taxon>
        <taxon>Pseudomonadati</taxon>
        <taxon>Pseudomonadota</taxon>
        <taxon>Betaproteobacteria</taxon>
        <taxon>Burkholderiales</taxon>
        <taxon>Alcaligenaceae</taxon>
        <taxon>Achromobacter</taxon>
    </lineage>
</organism>
<evidence type="ECO:0000313" key="1">
    <source>
        <dbReference type="EMBL" id="WMD23900.1"/>
    </source>
</evidence>
<accession>A0ABY9MA98</accession>
<keyword evidence="1" id="KW-0614">Plasmid</keyword>
<reference evidence="1 2" key="1">
    <citation type="submission" date="2023-08" db="EMBL/GenBank/DDBJ databases">
        <title>Achromobacter seleniivolatilans sp. nov., isolated from seleniferous soil.</title>
        <authorList>
            <person name="Zhang S."/>
            <person name="Li K."/>
            <person name="Peng J."/>
            <person name="Zhao Q."/>
            <person name="Wang H."/>
            <person name="Guo Y."/>
        </authorList>
    </citation>
    <scope>NUCLEOTIDE SEQUENCE [LARGE SCALE GENOMIC DNA]</scope>
    <source>
        <strain evidence="1 2">R39</strain>
        <plasmid evidence="1 2">unnamed</plasmid>
    </source>
</reference>
<gene>
    <name evidence="1" type="ORF">RAS12_30170</name>
</gene>
<name>A0ABY9MA98_9BURK</name>
<geneLocation type="plasmid" evidence="1 2">
    <name>unnamed</name>
</geneLocation>
<protein>
    <submittedName>
        <fullName evidence="1">Uncharacterized protein</fullName>
    </submittedName>
</protein>
<dbReference type="Proteomes" id="UP001234798">
    <property type="component" value="Plasmid unnamed"/>
</dbReference>
<dbReference type="EMBL" id="CP132977">
    <property type="protein sequence ID" value="WMD23900.1"/>
    <property type="molecule type" value="Genomic_DNA"/>
</dbReference>
<evidence type="ECO:0000313" key="2">
    <source>
        <dbReference type="Proteomes" id="UP001234798"/>
    </source>
</evidence>
<keyword evidence="2" id="KW-1185">Reference proteome</keyword>
<dbReference type="RefSeq" id="WP_306951791.1">
    <property type="nucleotide sequence ID" value="NZ_CP132977.1"/>
</dbReference>
<proteinExistence type="predicted"/>